<dbReference type="KEGG" id="ska:CP970_24960"/>
<evidence type="ECO:0000313" key="6">
    <source>
        <dbReference type="EMBL" id="QEU97549.1"/>
    </source>
</evidence>
<dbReference type="InterPro" id="IPR036390">
    <property type="entry name" value="WH_DNA-bd_sf"/>
</dbReference>
<dbReference type="InterPro" id="IPR050707">
    <property type="entry name" value="HTH_MetabolicPath_Reg"/>
</dbReference>
<dbReference type="AlphaFoldDB" id="A0A5J6GQ28"/>
<reference evidence="6 7" key="1">
    <citation type="submission" date="2017-09" db="EMBL/GenBank/DDBJ databases">
        <authorList>
            <person name="Lee N."/>
            <person name="Cho B.-K."/>
        </authorList>
    </citation>
    <scope>NUCLEOTIDE SEQUENCE [LARGE SCALE GENOMIC DNA]</scope>
    <source>
        <strain evidence="6 7">ATCC 12853</strain>
    </source>
</reference>
<dbReference type="SMART" id="SM00346">
    <property type="entry name" value="HTH_ICLR"/>
    <property type="match status" value="1"/>
</dbReference>
<dbReference type="GO" id="GO:0045892">
    <property type="term" value="P:negative regulation of DNA-templated transcription"/>
    <property type="evidence" value="ECO:0007669"/>
    <property type="project" value="TreeGrafter"/>
</dbReference>
<organism evidence="6 7">
    <name type="scientific">Streptomyces kanamyceticus</name>
    <dbReference type="NCBI Taxonomy" id="1967"/>
    <lineage>
        <taxon>Bacteria</taxon>
        <taxon>Bacillati</taxon>
        <taxon>Actinomycetota</taxon>
        <taxon>Actinomycetes</taxon>
        <taxon>Kitasatosporales</taxon>
        <taxon>Streptomycetaceae</taxon>
        <taxon>Streptomyces</taxon>
    </lineage>
</organism>
<dbReference type="Pfam" id="PF09339">
    <property type="entry name" value="HTH_IclR"/>
    <property type="match status" value="1"/>
</dbReference>
<evidence type="ECO:0000259" key="4">
    <source>
        <dbReference type="PROSITE" id="PS51077"/>
    </source>
</evidence>
<protein>
    <submittedName>
        <fullName evidence="6">Transcriptional regulator</fullName>
    </submittedName>
</protein>
<dbReference type="SUPFAM" id="SSF55781">
    <property type="entry name" value="GAF domain-like"/>
    <property type="match status" value="1"/>
</dbReference>
<proteinExistence type="predicted"/>
<dbReference type="PROSITE" id="PS51077">
    <property type="entry name" value="HTH_ICLR"/>
    <property type="match status" value="1"/>
</dbReference>
<evidence type="ECO:0000256" key="3">
    <source>
        <dbReference type="ARBA" id="ARBA00023163"/>
    </source>
</evidence>
<keyword evidence="3" id="KW-0804">Transcription</keyword>
<dbReference type="Gene3D" id="3.30.450.40">
    <property type="match status" value="1"/>
</dbReference>
<dbReference type="InterPro" id="IPR036388">
    <property type="entry name" value="WH-like_DNA-bd_sf"/>
</dbReference>
<dbReference type="SUPFAM" id="SSF46785">
    <property type="entry name" value="Winged helix' DNA-binding domain"/>
    <property type="match status" value="1"/>
</dbReference>
<dbReference type="GO" id="GO:0003677">
    <property type="term" value="F:DNA binding"/>
    <property type="evidence" value="ECO:0007669"/>
    <property type="project" value="UniProtKB-KW"/>
</dbReference>
<dbReference type="PANTHER" id="PTHR30136:SF24">
    <property type="entry name" value="HTH-TYPE TRANSCRIPTIONAL REPRESSOR ALLR"/>
    <property type="match status" value="1"/>
</dbReference>
<evidence type="ECO:0000256" key="2">
    <source>
        <dbReference type="ARBA" id="ARBA00023125"/>
    </source>
</evidence>
<keyword evidence="1" id="KW-0805">Transcription regulation</keyword>
<evidence type="ECO:0000259" key="5">
    <source>
        <dbReference type="PROSITE" id="PS51078"/>
    </source>
</evidence>
<feature type="domain" description="HTH iclR-type" evidence="4">
    <location>
        <begin position="1"/>
        <end position="54"/>
    </location>
</feature>
<keyword evidence="7" id="KW-1185">Reference proteome</keyword>
<dbReference type="EMBL" id="CP023699">
    <property type="protein sequence ID" value="QEU97549.1"/>
    <property type="molecule type" value="Genomic_DNA"/>
</dbReference>
<dbReference type="Proteomes" id="UP000325529">
    <property type="component" value="Chromosome"/>
</dbReference>
<feature type="domain" description="IclR-ED" evidence="5">
    <location>
        <begin position="48"/>
        <end position="237"/>
    </location>
</feature>
<gene>
    <name evidence="6" type="ORF">CP970_24960</name>
</gene>
<dbReference type="PANTHER" id="PTHR30136">
    <property type="entry name" value="HELIX-TURN-HELIX TRANSCRIPTIONAL REGULATOR, ICLR FAMILY"/>
    <property type="match status" value="1"/>
</dbReference>
<dbReference type="GO" id="GO:0003700">
    <property type="term" value="F:DNA-binding transcription factor activity"/>
    <property type="evidence" value="ECO:0007669"/>
    <property type="project" value="TreeGrafter"/>
</dbReference>
<dbReference type="Pfam" id="PF01614">
    <property type="entry name" value="IclR_C"/>
    <property type="match status" value="1"/>
</dbReference>
<accession>A0A5J6GQ28</accession>
<evidence type="ECO:0000256" key="1">
    <source>
        <dbReference type="ARBA" id="ARBA00023015"/>
    </source>
</evidence>
<keyword evidence="2" id="KW-0238">DNA-binding</keyword>
<dbReference type="InterPro" id="IPR029016">
    <property type="entry name" value="GAF-like_dom_sf"/>
</dbReference>
<name>A0A5J6GQ28_STRKN</name>
<sequence>MRLLEAAAEQPGGATAKRLARAAGLPLATAYHLLRTLVHDGYLTHEGGLYAMGESARRLSGPADAQAARAELVDWLGRLRDDLGAAVYYALYEDGEVNVVLTAEGAGAPAVQEWAEFRRTAHAHAIGQCLLAQLDDAERRDHLARHPVERLTPFTVPDERALLRKLARMDRGGPVHEWQQYTPGTVCAAVPITAGAVPSALAISLPAGRADQLRPLAGALRQRIETTLTSLSFSVRAAPCRAPER</sequence>
<dbReference type="PROSITE" id="PS51078">
    <property type="entry name" value="ICLR_ED"/>
    <property type="match status" value="1"/>
</dbReference>
<dbReference type="Gene3D" id="1.10.10.10">
    <property type="entry name" value="Winged helix-like DNA-binding domain superfamily/Winged helix DNA-binding domain"/>
    <property type="match status" value="1"/>
</dbReference>
<dbReference type="InterPro" id="IPR005471">
    <property type="entry name" value="Tscrpt_reg_IclR_N"/>
</dbReference>
<evidence type="ECO:0000313" key="7">
    <source>
        <dbReference type="Proteomes" id="UP000325529"/>
    </source>
</evidence>
<dbReference type="InterPro" id="IPR014757">
    <property type="entry name" value="Tscrpt_reg_IclR_C"/>
</dbReference>